<evidence type="ECO:0000259" key="1">
    <source>
        <dbReference type="Pfam" id="PF01266"/>
    </source>
</evidence>
<dbReference type="InterPro" id="IPR006076">
    <property type="entry name" value="FAD-dep_OxRdtase"/>
</dbReference>
<dbReference type="Gene3D" id="1.10.10.1100">
    <property type="entry name" value="BFD-like [2Fe-2S]-binding domain"/>
    <property type="match status" value="1"/>
</dbReference>
<dbReference type="Proteomes" id="UP000006866">
    <property type="component" value="Chromosome"/>
</dbReference>
<dbReference type="SUPFAM" id="SSF51905">
    <property type="entry name" value="FAD/NAD(P)-binding domain"/>
    <property type="match status" value="1"/>
</dbReference>
<dbReference type="PATRIC" id="fig|572479.3.peg.486"/>
<dbReference type="PANTHER" id="PTHR42720:SF1">
    <property type="entry name" value="GLYCEROL 3-PHOSPHATE OXIDASE"/>
    <property type="match status" value="1"/>
</dbReference>
<accession>E3DP85</accession>
<dbReference type="Gene3D" id="3.30.9.10">
    <property type="entry name" value="D-Amino Acid Oxidase, subunit A, domain 2"/>
    <property type="match status" value="1"/>
</dbReference>
<dbReference type="KEGG" id="hpk:Hprae_0482"/>
<feature type="domain" description="FAD dependent oxidoreductase" evidence="1">
    <location>
        <begin position="3"/>
        <end position="352"/>
    </location>
</feature>
<gene>
    <name evidence="3" type="ordered locus">Hprae_0482</name>
</gene>
<dbReference type="InterPro" id="IPR007419">
    <property type="entry name" value="BFD-like_2Fe2S-bd_dom"/>
</dbReference>
<dbReference type="STRING" id="572479.Hprae_0482"/>
<dbReference type="Pfam" id="PF01266">
    <property type="entry name" value="DAO"/>
    <property type="match status" value="1"/>
</dbReference>
<dbReference type="CDD" id="cd19946">
    <property type="entry name" value="GlpA-like_Fer2_BFD-like"/>
    <property type="match status" value="1"/>
</dbReference>
<reference evidence="4" key="1">
    <citation type="submission" date="2010-10" db="EMBL/GenBank/DDBJ databases">
        <title>The complete genome of Halanaerobium praevalens DSM 2228.</title>
        <authorList>
            <consortium name="US DOE Joint Genome Institute (JGI-PGF)"/>
            <person name="Lucas S."/>
            <person name="Copeland A."/>
            <person name="Lapidus A."/>
            <person name="Glavina del Rio T."/>
            <person name="Dalin E."/>
            <person name="Tice H."/>
            <person name="Bruce D."/>
            <person name="Goodwin L."/>
            <person name="Pitluck S."/>
            <person name="Kyrpides N."/>
            <person name="Mavromatis K."/>
            <person name="Ivanova N."/>
            <person name="Ovchinnikova G."/>
            <person name="Chertkov O."/>
            <person name="Detter J.C."/>
            <person name="Han C."/>
            <person name="Larimer F."/>
            <person name="Land M."/>
            <person name="Hauser L."/>
            <person name="Markowitz V."/>
            <person name="Cheng J.-F."/>
            <person name="Hugenholtz P."/>
            <person name="Woyke T."/>
            <person name="Wu D."/>
            <person name="Tindall B."/>
            <person name="Pomrenke H.G."/>
            <person name="Brambilla E."/>
            <person name="Klenk H.-P."/>
            <person name="Eisen J.A."/>
        </authorList>
    </citation>
    <scope>NUCLEOTIDE SEQUENCE [LARGE SCALE GENOMIC DNA]</scope>
    <source>
        <strain evidence="4">ATCC 33744 / DSM 2228 / GSL</strain>
    </source>
</reference>
<evidence type="ECO:0000259" key="2">
    <source>
        <dbReference type="Pfam" id="PF04324"/>
    </source>
</evidence>
<dbReference type="AlphaFoldDB" id="E3DP85"/>
<dbReference type="HOGENOM" id="CLU_024775_3_1_9"/>
<dbReference type="RefSeq" id="WP_014552669.1">
    <property type="nucleotide sequence ID" value="NC_017455.1"/>
</dbReference>
<feature type="domain" description="BFD-like [2Fe-2S]-binding" evidence="2">
    <location>
        <begin position="396"/>
        <end position="449"/>
    </location>
</feature>
<dbReference type="Pfam" id="PF04324">
    <property type="entry name" value="Fer2_BFD"/>
    <property type="match status" value="1"/>
</dbReference>
<proteinExistence type="predicted"/>
<name>E3DP85_HALPG</name>
<organism evidence="3 4">
    <name type="scientific">Halanaerobium praevalens (strain ATCC 33744 / DSM 2228 / GSL)</name>
    <dbReference type="NCBI Taxonomy" id="572479"/>
    <lineage>
        <taxon>Bacteria</taxon>
        <taxon>Bacillati</taxon>
        <taxon>Bacillota</taxon>
        <taxon>Clostridia</taxon>
        <taxon>Halanaerobiales</taxon>
        <taxon>Halanaerobiaceae</taxon>
        <taxon>Halanaerobium</taxon>
    </lineage>
</organism>
<sequence>MYDISIIGAGVVGSAIARELAKYDLKVALLEKESDVATGASKANTGIVHGGYVAKEGTVKGELCIKGNSMYEKLESELNFGYQNTGGLVLAFDDDDEKTLEKIYENALKVGQSESEIEILYGDQIKEVEPHVGEGAQAAFYCKTIGVTSPYEFTIALAENAVDNGVDLKLESEVLAIEKKDNTFEIKTAQEKIESRFVINAAGIYADKIAAMLNTDDFEIYPMRGEYVVFSKSQSHLVNSVIFQAPNPKTKGVVATTTTHGNFMIGPNAEEIDKKYDVSTTFKEIKYIIEQARKSIPDFDTNRMLKTFAGLRPKSTRGDFIIEESSVKGFIQAAGIDSPGLTSSPAIAKKVVNILAESGVKLEPKKDFKPERPAIAIDKDENFAGEIDHQDPTKNIICRCEKVTEAEILDALSRSIPIKTTDAIKRRTWAKTGECQANFCSSRIKDLLSRELDIPVDEIKDRDEDYVPERLNVYKLKKKLAKVEE</sequence>
<dbReference type="InterPro" id="IPR052745">
    <property type="entry name" value="G3P_Oxidase/Oxidoreductase"/>
</dbReference>
<protein>
    <submittedName>
        <fullName evidence="3">FAD dependent oxidoreductase</fullName>
    </submittedName>
</protein>
<dbReference type="InterPro" id="IPR041854">
    <property type="entry name" value="BFD-like_2Fe2S-bd_dom_sf"/>
</dbReference>
<reference evidence="3 4" key="2">
    <citation type="journal article" date="2011" name="Stand. Genomic Sci.">
        <title>Complete genome sequence of the extremely halophilic Halanaerobium praevalens type strain (GSL).</title>
        <authorList>
            <person name="Ivanova N."/>
            <person name="Sikorski J."/>
            <person name="Chertkov O."/>
            <person name="Nolan M."/>
            <person name="Lucas S."/>
            <person name="Hammon N."/>
            <person name="Deshpande S."/>
            <person name="Cheng J.F."/>
            <person name="Tapia R."/>
            <person name="Han C."/>
            <person name="Goodwin L."/>
            <person name="Pitluck S."/>
            <person name="Huntemann M."/>
            <person name="Liolios K."/>
            <person name="Pagani I."/>
            <person name="Mavromatis K."/>
            <person name="Ovchinikova G."/>
            <person name="Pati A."/>
            <person name="Chen A."/>
            <person name="Palaniappan K."/>
            <person name="Land M."/>
            <person name="Hauser L."/>
            <person name="Brambilla E.M."/>
            <person name="Kannan K.P."/>
            <person name="Rohde M."/>
            <person name="Tindall B.J."/>
            <person name="Goker M."/>
            <person name="Detter J.C."/>
            <person name="Woyke T."/>
            <person name="Bristow J."/>
            <person name="Eisen J.A."/>
            <person name="Markowitz V."/>
            <person name="Hugenholtz P."/>
            <person name="Kyrpides N.C."/>
            <person name="Klenk H.P."/>
            <person name="Lapidus A."/>
        </authorList>
    </citation>
    <scope>NUCLEOTIDE SEQUENCE [LARGE SCALE GENOMIC DNA]</scope>
    <source>
        <strain evidence="4">ATCC 33744 / DSM 2228 / GSL</strain>
    </source>
</reference>
<dbReference type="Gene3D" id="3.50.50.60">
    <property type="entry name" value="FAD/NAD(P)-binding domain"/>
    <property type="match status" value="1"/>
</dbReference>
<dbReference type="InterPro" id="IPR036188">
    <property type="entry name" value="FAD/NAD-bd_sf"/>
</dbReference>
<dbReference type="eggNOG" id="COG0579">
    <property type="taxonomic scope" value="Bacteria"/>
</dbReference>
<dbReference type="OrthoDB" id="9801699at2"/>
<dbReference type="PANTHER" id="PTHR42720">
    <property type="entry name" value="GLYCEROL-3-PHOSPHATE DEHYDROGENASE"/>
    <property type="match status" value="1"/>
</dbReference>
<evidence type="ECO:0000313" key="4">
    <source>
        <dbReference type="Proteomes" id="UP000006866"/>
    </source>
</evidence>
<dbReference type="EMBL" id="CP002175">
    <property type="protein sequence ID" value="ADO76636.1"/>
    <property type="molecule type" value="Genomic_DNA"/>
</dbReference>
<dbReference type="SUPFAM" id="SSF54373">
    <property type="entry name" value="FAD-linked reductases, C-terminal domain"/>
    <property type="match status" value="1"/>
</dbReference>
<keyword evidence="4" id="KW-1185">Reference proteome</keyword>
<evidence type="ECO:0000313" key="3">
    <source>
        <dbReference type="EMBL" id="ADO76636.1"/>
    </source>
</evidence>